<dbReference type="PANTHER" id="PTHR12558">
    <property type="entry name" value="CELL DIVISION CYCLE 16,23,27"/>
    <property type="match status" value="1"/>
</dbReference>
<evidence type="ECO:0000256" key="2">
    <source>
        <dbReference type="SAM" id="MobiDB-lite"/>
    </source>
</evidence>
<feature type="repeat" description="TPR" evidence="1">
    <location>
        <begin position="184"/>
        <end position="217"/>
    </location>
</feature>
<feature type="repeat" description="TPR" evidence="1">
    <location>
        <begin position="248"/>
        <end position="281"/>
    </location>
</feature>
<dbReference type="SMART" id="SM00028">
    <property type="entry name" value="TPR"/>
    <property type="match status" value="4"/>
</dbReference>
<dbReference type="PROSITE" id="PS50005">
    <property type="entry name" value="TPR"/>
    <property type="match status" value="4"/>
</dbReference>
<dbReference type="Gene3D" id="1.25.40.10">
    <property type="entry name" value="Tetratricopeptide repeat domain"/>
    <property type="match status" value="2"/>
</dbReference>
<keyword evidence="1" id="KW-0802">TPR repeat</keyword>
<feature type="region of interest" description="Disordered" evidence="2">
    <location>
        <begin position="294"/>
        <end position="366"/>
    </location>
</feature>
<proteinExistence type="predicted"/>
<dbReference type="Pfam" id="PF13432">
    <property type="entry name" value="TPR_16"/>
    <property type="match status" value="1"/>
</dbReference>
<feature type="repeat" description="TPR" evidence="1">
    <location>
        <begin position="116"/>
        <end position="149"/>
    </location>
</feature>
<evidence type="ECO:0000256" key="3">
    <source>
        <dbReference type="SAM" id="SignalP"/>
    </source>
</evidence>
<protein>
    <submittedName>
        <fullName evidence="4">Tetratricopeptide repeat protein</fullName>
    </submittedName>
</protein>
<dbReference type="EMBL" id="JAMXLR010000036">
    <property type="protein sequence ID" value="MCO6044624.1"/>
    <property type="molecule type" value="Genomic_DNA"/>
</dbReference>
<dbReference type="InterPro" id="IPR011990">
    <property type="entry name" value="TPR-like_helical_dom_sf"/>
</dbReference>
<dbReference type="InterPro" id="IPR019734">
    <property type="entry name" value="TPR_rpt"/>
</dbReference>
<feature type="compositionally biased region" description="Low complexity" evidence="2">
    <location>
        <begin position="300"/>
        <end position="340"/>
    </location>
</feature>
<feature type="region of interest" description="Disordered" evidence="2">
    <location>
        <begin position="88"/>
        <end position="114"/>
    </location>
</feature>
<dbReference type="Proteomes" id="UP001155241">
    <property type="component" value="Unassembled WGS sequence"/>
</dbReference>
<comment type="caution">
    <text evidence="4">The sequence shown here is derived from an EMBL/GenBank/DDBJ whole genome shotgun (WGS) entry which is preliminary data.</text>
</comment>
<sequence length="366" mass="39286">MRKVLLLATLIATSGNSVLAVPYLDGNSPQAETKQSSGWHLPRLWGKKDVAPDPQFTYRPPAAAPPSTTQRITSALVDNRAVAGMRGWMGSANDASGPQEQANPLSLSHPTGPPTPSLMVSMAQIQEKQGDSDGARKLYLKALAANPKNVKTLRELGHFEDRQNHLADAERYYAEAANIDPQNAAVLNDLALCLARQNKLEQSAQLLDQAIALAPSKALFRNNMATVLMEMGQQHQAMGHLMAVHSPAASYFNMGHLLEKGGQLEAAAAHYAEAQRLDPNLQAAGAALARVAPQSQSQVPQTAMAPTAPSASSFSPQQQQAWQHSLQQQQHTPQQQAWPSESLPATIAKPASVEPDFGPRLLPPVD</sequence>
<organism evidence="4 5">
    <name type="scientific">Aeoliella straminimaris</name>
    <dbReference type="NCBI Taxonomy" id="2954799"/>
    <lineage>
        <taxon>Bacteria</taxon>
        <taxon>Pseudomonadati</taxon>
        <taxon>Planctomycetota</taxon>
        <taxon>Planctomycetia</taxon>
        <taxon>Pirellulales</taxon>
        <taxon>Lacipirellulaceae</taxon>
        <taxon>Aeoliella</taxon>
    </lineage>
</organism>
<keyword evidence="5" id="KW-1185">Reference proteome</keyword>
<evidence type="ECO:0000256" key="1">
    <source>
        <dbReference type="PROSITE-ProRule" id="PRU00339"/>
    </source>
</evidence>
<name>A0A9X2JJ48_9BACT</name>
<dbReference type="SUPFAM" id="SSF48452">
    <property type="entry name" value="TPR-like"/>
    <property type="match status" value="1"/>
</dbReference>
<evidence type="ECO:0000313" key="4">
    <source>
        <dbReference type="EMBL" id="MCO6044624.1"/>
    </source>
</evidence>
<feature type="compositionally biased region" description="Polar residues" evidence="2">
    <location>
        <begin position="93"/>
        <end position="109"/>
    </location>
</feature>
<evidence type="ECO:0000313" key="5">
    <source>
        <dbReference type="Proteomes" id="UP001155241"/>
    </source>
</evidence>
<feature type="chain" id="PRO_5040820661" evidence="3">
    <location>
        <begin position="21"/>
        <end position="366"/>
    </location>
</feature>
<reference evidence="4" key="1">
    <citation type="submission" date="2022-06" db="EMBL/GenBank/DDBJ databases">
        <title>Aeoliella straminimaris, a novel planctomycete from sediments.</title>
        <authorList>
            <person name="Vitorino I.R."/>
            <person name="Lage O.M."/>
        </authorList>
    </citation>
    <scope>NUCLEOTIDE SEQUENCE</scope>
    <source>
        <strain evidence="4">ICT_H6.2</strain>
    </source>
</reference>
<accession>A0A9X2JJ48</accession>
<dbReference type="PANTHER" id="PTHR12558:SF13">
    <property type="entry name" value="CELL DIVISION CYCLE PROTEIN 27 HOMOLOG"/>
    <property type="match status" value="1"/>
</dbReference>
<feature type="signal peptide" evidence="3">
    <location>
        <begin position="1"/>
        <end position="20"/>
    </location>
</feature>
<dbReference type="Pfam" id="PF13181">
    <property type="entry name" value="TPR_8"/>
    <property type="match status" value="2"/>
</dbReference>
<dbReference type="RefSeq" id="WP_252852734.1">
    <property type="nucleotide sequence ID" value="NZ_JAMXLR010000036.1"/>
</dbReference>
<dbReference type="AlphaFoldDB" id="A0A9X2JJ48"/>
<keyword evidence="3" id="KW-0732">Signal</keyword>
<gene>
    <name evidence="4" type="ORF">NG895_11965</name>
</gene>
<feature type="repeat" description="TPR" evidence="1">
    <location>
        <begin position="150"/>
        <end position="183"/>
    </location>
</feature>